<evidence type="ECO:0000256" key="1">
    <source>
        <dbReference type="SAM" id="SignalP"/>
    </source>
</evidence>
<keyword evidence="3" id="KW-1185">Reference proteome</keyword>
<evidence type="ECO:0000313" key="2">
    <source>
        <dbReference type="EMBL" id="WVZ91720.1"/>
    </source>
</evidence>
<keyword evidence="1" id="KW-0732">Signal</keyword>
<reference evidence="2 3" key="1">
    <citation type="submission" date="2024-02" db="EMBL/GenBank/DDBJ databases">
        <title>High-quality chromosome-scale genome assembly of Pensacola bahiagrass (Paspalum notatum Flugge var. saurae).</title>
        <authorList>
            <person name="Vega J.M."/>
            <person name="Podio M."/>
            <person name="Orjuela J."/>
            <person name="Siena L.A."/>
            <person name="Pessino S.C."/>
            <person name="Combes M.C."/>
            <person name="Mariac C."/>
            <person name="Albertini E."/>
            <person name="Pupilli F."/>
            <person name="Ortiz J.P.A."/>
            <person name="Leblanc O."/>
        </authorList>
    </citation>
    <scope>NUCLEOTIDE SEQUENCE [LARGE SCALE GENOMIC DNA]</scope>
    <source>
        <strain evidence="2">R1</strain>
        <tissue evidence="2">Leaf</tissue>
    </source>
</reference>
<name>A0AAQ3XB43_PASNO</name>
<proteinExistence type="predicted"/>
<dbReference type="Pfam" id="PF03140">
    <property type="entry name" value="DUF247"/>
    <property type="match status" value="1"/>
</dbReference>
<gene>
    <name evidence="2" type="ORF">U9M48_037853</name>
</gene>
<dbReference type="InterPro" id="IPR004158">
    <property type="entry name" value="DUF247_pln"/>
</dbReference>
<sequence>MGLRRKGLFFCELFLAPLVMDDTKACYLLNMMAFETTQRARYYKNSTSISYVLIIAMLMNREEDVHELRARRILHGQFSDQRTLGFIKDLSGLVFYTEKYDLLLADLETYKRKRWI</sequence>
<feature type="chain" id="PRO_5042860517" evidence="1">
    <location>
        <begin position="26"/>
        <end position="116"/>
    </location>
</feature>
<accession>A0AAQ3XB43</accession>
<organism evidence="2 3">
    <name type="scientific">Paspalum notatum var. saurae</name>
    <dbReference type="NCBI Taxonomy" id="547442"/>
    <lineage>
        <taxon>Eukaryota</taxon>
        <taxon>Viridiplantae</taxon>
        <taxon>Streptophyta</taxon>
        <taxon>Embryophyta</taxon>
        <taxon>Tracheophyta</taxon>
        <taxon>Spermatophyta</taxon>
        <taxon>Magnoliopsida</taxon>
        <taxon>Liliopsida</taxon>
        <taxon>Poales</taxon>
        <taxon>Poaceae</taxon>
        <taxon>PACMAD clade</taxon>
        <taxon>Panicoideae</taxon>
        <taxon>Andropogonodae</taxon>
        <taxon>Paspaleae</taxon>
        <taxon>Paspalinae</taxon>
        <taxon>Paspalum</taxon>
    </lineage>
</organism>
<dbReference type="Proteomes" id="UP001341281">
    <property type="component" value="Chromosome 09"/>
</dbReference>
<dbReference type="PANTHER" id="PTHR31549">
    <property type="entry name" value="PROTEIN, PUTATIVE (DUF247)-RELATED-RELATED"/>
    <property type="match status" value="1"/>
</dbReference>
<evidence type="ECO:0000313" key="3">
    <source>
        <dbReference type="Proteomes" id="UP001341281"/>
    </source>
</evidence>
<dbReference type="PANTHER" id="PTHR31549:SF256">
    <property type="entry name" value="EXPRESSED PROTEIN"/>
    <property type="match status" value="1"/>
</dbReference>
<protein>
    <submittedName>
        <fullName evidence="2">Uncharacterized protein</fullName>
    </submittedName>
</protein>
<dbReference type="EMBL" id="CP144753">
    <property type="protein sequence ID" value="WVZ91720.1"/>
    <property type="molecule type" value="Genomic_DNA"/>
</dbReference>
<dbReference type="AlphaFoldDB" id="A0AAQ3XB43"/>
<feature type="signal peptide" evidence="1">
    <location>
        <begin position="1"/>
        <end position="25"/>
    </location>
</feature>